<reference evidence="3" key="1">
    <citation type="journal article" date="2014" name="Int. J. Syst. Evol. Microbiol.">
        <title>Complete genome sequence of Corynebacterium casei LMG S-19264T (=DSM 44701T), isolated from a smear-ripened cheese.</title>
        <authorList>
            <consortium name="US DOE Joint Genome Institute (JGI-PGF)"/>
            <person name="Walter F."/>
            <person name="Albersmeier A."/>
            <person name="Kalinowski J."/>
            <person name="Ruckert C."/>
        </authorList>
    </citation>
    <scope>NUCLEOTIDE SEQUENCE</scope>
    <source>
        <strain evidence="3">CGMCC 1.15320</strain>
    </source>
</reference>
<dbReference type="EMBL" id="BMIF01000016">
    <property type="protein sequence ID" value="GGA79700.1"/>
    <property type="molecule type" value="Genomic_DNA"/>
</dbReference>
<comment type="caution">
    <text evidence="3">The sequence shown here is derived from an EMBL/GenBank/DDBJ whole genome shotgun (WGS) entry which is preliminary data.</text>
</comment>
<feature type="transmembrane region" description="Helical" evidence="1">
    <location>
        <begin position="119"/>
        <end position="145"/>
    </location>
</feature>
<keyword evidence="1" id="KW-1133">Transmembrane helix</keyword>
<feature type="domain" description="DUF1468" evidence="2">
    <location>
        <begin position="10"/>
        <end position="143"/>
    </location>
</feature>
<evidence type="ECO:0000313" key="4">
    <source>
        <dbReference type="Proteomes" id="UP000636264"/>
    </source>
</evidence>
<reference evidence="3" key="2">
    <citation type="submission" date="2020-09" db="EMBL/GenBank/DDBJ databases">
        <authorList>
            <person name="Sun Q."/>
            <person name="Zhou Y."/>
        </authorList>
    </citation>
    <scope>NUCLEOTIDE SEQUENCE</scope>
    <source>
        <strain evidence="3">CGMCC 1.15320</strain>
    </source>
</reference>
<keyword evidence="1" id="KW-0472">Membrane</keyword>
<accession>A0A916S205</accession>
<evidence type="ECO:0000313" key="3">
    <source>
        <dbReference type="EMBL" id="GGA79700.1"/>
    </source>
</evidence>
<proteinExistence type="predicted"/>
<feature type="transmembrane region" description="Helical" evidence="1">
    <location>
        <begin position="77"/>
        <end position="107"/>
    </location>
</feature>
<feature type="transmembrane region" description="Helical" evidence="1">
    <location>
        <begin position="47"/>
        <end position="65"/>
    </location>
</feature>
<sequence length="149" mass="15900">MSLWTSRDFVGGGALIGLGLFVSAYSYQTMPLGTISRMGPGLMPFSLGWLLTGFGAIIAAGSIANRVQIEKFEWRNFLCVVGAIIVFSLVARPLGMAPAVACVLVLASLAELKMTKVQFLALLVALPTLCYLAFSVGLGVPLPLFKWPF</sequence>
<protein>
    <recommendedName>
        <fullName evidence="2">DUF1468 domain-containing protein</fullName>
    </recommendedName>
</protein>
<gene>
    <name evidence="3" type="ORF">GCM10011385_37400</name>
</gene>
<dbReference type="AlphaFoldDB" id="A0A916S205"/>
<dbReference type="Pfam" id="PF07331">
    <property type="entry name" value="TctB"/>
    <property type="match status" value="1"/>
</dbReference>
<evidence type="ECO:0000259" key="2">
    <source>
        <dbReference type="Pfam" id="PF07331"/>
    </source>
</evidence>
<dbReference type="InterPro" id="IPR009936">
    <property type="entry name" value="DUF1468"/>
</dbReference>
<feature type="transmembrane region" description="Helical" evidence="1">
    <location>
        <begin position="9"/>
        <end position="27"/>
    </location>
</feature>
<keyword evidence="4" id="KW-1185">Reference proteome</keyword>
<dbReference type="RefSeq" id="WP_188722634.1">
    <property type="nucleotide sequence ID" value="NZ_BMIF01000016.1"/>
</dbReference>
<name>A0A916S205_9HYPH</name>
<organism evidence="3 4">
    <name type="scientific">Nitratireductor aestuarii</name>
    <dbReference type="NCBI Taxonomy" id="1735103"/>
    <lineage>
        <taxon>Bacteria</taxon>
        <taxon>Pseudomonadati</taxon>
        <taxon>Pseudomonadota</taxon>
        <taxon>Alphaproteobacteria</taxon>
        <taxon>Hyphomicrobiales</taxon>
        <taxon>Phyllobacteriaceae</taxon>
        <taxon>Nitratireductor</taxon>
    </lineage>
</organism>
<keyword evidence="1" id="KW-0812">Transmembrane</keyword>
<evidence type="ECO:0000256" key="1">
    <source>
        <dbReference type="SAM" id="Phobius"/>
    </source>
</evidence>
<dbReference type="Proteomes" id="UP000636264">
    <property type="component" value="Unassembled WGS sequence"/>
</dbReference>